<feature type="transmembrane region" description="Helical" evidence="1">
    <location>
        <begin position="205"/>
        <end position="224"/>
    </location>
</feature>
<keyword evidence="1" id="KW-1133">Transmembrane helix</keyword>
<sequence>MNSPILSTRLFALDGLRVFAVIAVFVFHAYQDRMLGGEVGVDVFFVLSGFVITLLLLREWTATRRIRFGRFYLLRLARLWPALLAMCAAVAVIAIFRHDLLYRNGAWDALWGATYVENIVRAATPIDGLTASPIGHTWTLGVEEQFYLVWPILLVVLLRWLSLRSAAVVTAALSLVPLGMRILLWHGGLGANRVTNGLDTRADQLLFGCALALVLVGWPSLARWFQRISRFLMWPALAALAWIALFYPYRTLDPAGLAYHHRFGFVVTGLLAAVVICGLATNPASPLTRGLSVRWLSWPGRNLSYGFYLWHYPVLGMIPALAGPQIVRVGLAFLITTALALLSWRFVERPIRAWAHARLDARAALAAGRPSPEVQSA</sequence>
<dbReference type="Pfam" id="PF01757">
    <property type="entry name" value="Acyl_transf_3"/>
    <property type="match status" value="1"/>
</dbReference>
<accession>A0ABT8IXD7</accession>
<feature type="transmembrane region" description="Helical" evidence="1">
    <location>
        <begin position="326"/>
        <end position="347"/>
    </location>
</feature>
<gene>
    <name evidence="3" type="ORF">P5G59_10060</name>
</gene>
<dbReference type="PANTHER" id="PTHR23028:SF53">
    <property type="entry name" value="ACYL_TRANSF_3 DOMAIN-CONTAINING PROTEIN"/>
    <property type="match status" value="1"/>
</dbReference>
<reference evidence="3" key="1">
    <citation type="submission" date="2023-03" db="EMBL/GenBank/DDBJ databases">
        <title>MT1 and MT2 Draft Genomes of Novel Species.</title>
        <authorList>
            <person name="Venkateswaran K."/>
        </authorList>
    </citation>
    <scope>NUCLEOTIDE SEQUENCE</scope>
    <source>
        <strain evidence="3">F6_8S_P_1A</strain>
    </source>
</reference>
<organism evidence="3 4">
    <name type="scientific">Leifsonia virtsii</name>
    <dbReference type="NCBI Taxonomy" id="3035915"/>
    <lineage>
        <taxon>Bacteria</taxon>
        <taxon>Bacillati</taxon>
        <taxon>Actinomycetota</taxon>
        <taxon>Actinomycetes</taxon>
        <taxon>Micrococcales</taxon>
        <taxon>Microbacteriaceae</taxon>
        <taxon>Leifsonia</taxon>
    </lineage>
</organism>
<feature type="transmembrane region" description="Helical" evidence="1">
    <location>
        <begin position="302"/>
        <end position="320"/>
    </location>
</feature>
<keyword evidence="4" id="KW-1185">Reference proteome</keyword>
<feature type="transmembrane region" description="Helical" evidence="1">
    <location>
        <begin position="145"/>
        <end position="161"/>
    </location>
</feature>
<dbReference type="InterPro" id="IPR002656">
    <property type="entry name" value="Acyl_transf_3_dom"/>
</dbReference>
<feature type="transmembrane region" description="Helical" evidence="1">
    <location>
        <begin position="261"/>
        <end position="281"/>
    </location>
</feature>
<protein>
    <submittedName>
        <fullName evidence="3">Acyltransferase</fullName>
    </submittedName>
</protein>
<dbReference type="PANTHER" id="PTHR23028">
    <property type="entry name" value="ACETYLTRANSFERASE"/>
    <property type="match status" value="1"/>
</dbReference>
<dbReference type="GO" id="GO:0016746">
    <property type="term" value="F:acyltransferase activity"/>
    <property type="evidence" value="ECO:0007669"/>
    <property type="project" value="UniProtKB-KW"/>
</dbReference>
<keyword evidence="3" id="KW-0012">Acyltransferase</keyword>
<feature type="transmembrane region" description="Helical" evidence="1">
    <location>
        <begin position="231"/>
        <end position="249"/>
    </location>
</feature>
<proteinExistence type="predicted"/>
<keyword evidence="3" id="KW-0808">Transferase</keyword>
<evidence type="ECO:0000256" key="1">
    <source>
        <dbReference type="SAM" id="Phobius"/>
    </source>
</evidence>
<feature type="transmembrane region" description="Helical" evidence="1">
    <location>
        <begin position="166"/>
        <end position="185"/>
    </location>
</feature>
<comment type="caution">
    <text evidence="3">The sequence shown here is derived from an EMBL/GenBank/DDBJ whole genome shotgun (WGS) entry which is preliminary data.</text>
</comment>
<feature type="transmembrane region" description="Helical" evidence="1">
    <location>
        <begin position="78"/>
        <end position="96"/>
    </location>
</feature>
<keyword evidence="1" id="KW-0812">Transmembrane</keyword>
<dbReference type="InterPro" id="IPR050879">
    <property type="entry name" value="Acyltransferase_3"/>
</dbReference>
<dbReference type="Proteomes" id="UP001174210">
    <property type="component" value="Unassembled WGS sequence"/>
</dbReference>
<dbReference type="EMBL" id="JAROCB010000002">
    <property type="protein sequence ID" value="MDN4597486.1"/>
    <property type="molecule type" value="Genomic_DNA"/>
</dbReference>
<evidence type="ECO:0000313" key="4">
    <source>
        <dbReference type="Proteomes" id="UP001174210"/>
    </source>
</evidence>
<evidence type="ECO:0000313" key="3">
    <source>
        <dbReference type="EMBL" id="MDN4597486.1"/>
    </source>
</evidence>
<feature type="transmembrane region" description="Helical" evidence="1">
    <location>
        <begin position="36"/>
        <end position="57"/>
    </location>
</feature>
<keyword evidence="3" id="KW-0456">Lyase</keyword>
<dbReference type="RefSeq" id="WP_301218512.1">
    <property type="nucleotide sequence ID" value="NZ_JAROCB010000002.1"/>
</dbReference>
<dbReference type="GO" id="GO:0016829">
    <property type="term" value="F:lyase activity"/>
    <property type="evidence" value="ECO:0007669"/>
    <property type="project" value="UniProtKB-KW"/>
</dbReference>
<keyword evidence="1" id="KW-0472">Membrane</keyword>
<feature type="domain" description="Acyltransferase 3" evidence="2">
    <location>
        <begin position="12"/>
        <end position="344"/>
    </location>
</feature>
<feature type="transmembrane region" description="Helical" evidence="1">
    <location>
        <begin position="12"/>
        <end position="30"/>
    </location>
</feature>
<evidence type="ECO:0000259" key="2">
    <source>
        <dbReference type="Pfam" id="PF01757"/>
    </source>
</evidence>
<name>A0ABT8IXD7_9MICO</name>